<evidence type="ECO:0000256" key="1">
    <source>
        <dbReference type="ARBA" id="ARBA00022737"/>
    </source>
</evidence>
<keyword evidence="4" id="KW-1185">Reference proteome</keyword>
<dbReference type="Proteomes" id="UP001516400">
    <property type="component" value="Unassembled WGS sequence"/>
</dbReference>
<dbReference type="SMART" id="SM00705">
    <property type="entry name" value="THEG"/>
    <property type="match status" value="2"/>
</dbReference>
<accession>A0ABD2MZY0</accession>
<feature type="region of interest" description="Disordered" evidence="2">
    <location>
        <begin position="1"/>
        <end position="20"/>
    </location>
</feature>
<comment type="caution">
    <text evidence="3">The sequence shown here is derived from an EMBL/GenBank/DDBJ whole genome shotgun (WGS) entry which is preliminary data.</text>
</comment>
<proteinExistence type="predicted"/>
<dbReference type="AlphaFoldDB" id="A0ABD2MZY0"/>
<dbReference type="PANTHER" id="PTHR15901">
    <property type="entry name" value="TESTICULAR HAPLOID EXPRESSED GENE PROTEIN"/>
    <property type="match status" value="1"/>
</dbReference>
<evidence type="ECO:0000256" key="2">
    <source>
        <dbReference type="SAM" id="MobiDB-lite"/>
    </source>
</evidence>
<sequence length="311" mass="36347">MITEQPEDMGQNSKATEKDVTVSFPVKHRRRQYIFKLKGIWRETQLAQPKMPQDKFVPPYDGPLRLIQKSLIIDPEILMRCNQLACAHLRTIHDNRKSFKGILDLRKTKNLTKAEEKTINSIYFFYRKHKMMKEQKKLKLEQRKALLAKSSRKQVKETDEQRAARLEKLATPKKLFPHDPINRGKWKPIYNMGRYMDLAEPVKRDGIQPRTSFTVSKAARSYVPTDTILKLYQQPRRFDDLEPPLEPGRPVTRGALLYKITPTIEKLYVVKIRKEGTTSAPEDEVWKISPNALKYKASPRILQLAKPIERA</sequence>
<dbReference type="InterPro" id="IPR042401">
    <property type="entry name" value="SPMAP2-like"/>
</dbReference>
<evidence type="ECO:0000313" key="3">
    <source>
        <dbReference type="EMBL" id="KAL3271921.1"/>
    </source>
</evidence>
<reference evidence="3 4" key="1">
    <citation type="journal article" date="2021" name="BMC Biol.">
        <title>Horizontally acquired antibacterial genes associated with adaptive radiation of ladybird beetles.</title>
        <authorList>
            <person name="Li H.S."/>
            <person name="Tang X.F."/>
            <person name="Huang Y.H."/>
            <person name="Xu Z.Y."/>
            <person name="Chen M.L."/>
            <person name="Du X.Y."/>
            <person name="Qiu B.Y."/>
            <person name="Chen P.T."/>
            <person name="Zhang W."/>
            <person name="Slipinski A."/>
            <person name="Escalona H.E."/>
            <person name="Waterhouse R.M."/>
            <person name="Zwick A."/>
            <person name="Pang H."/>
        </authorList>
    </citation>
    <scope>NUCLEOTIDE SEQUENCE [LARGE SCALE GENOMIC DNA]</scope>
    <source>
        <strain evidence="3">SYSU2018</strain>
    </source>
</reference>
<name>A0ABD2MZY0_9CUCU</name>
<protein>
    <submittedName>
        <fullName evidence="3">Uncharacterized protein</fullName>
    </submittedName>
</protein>
<dbReference type="Pfam" id="PF14912">
    <property type="entry name" value="THEG"/>
    <property type="match status" value="2"/>
</dbReference>
<dbReference type="EMBL" id="JABFTP020000042">
    <property type="protein sequence ID" value="KAL3271921.1"/>
    <property type="molecule type" value="Genomic_DNA"/>
</dbReference>
<organism evidence="3 4">
    <name type="scientific">Cryptolaemus montrouzieri</name>
    <dbReference type="NCBI Taxonomy" id="559131"/>
    <lineage>
        <taxon>Eukaryota</taxon>
        <taxon>Metazoa</taxon>
        <taxon>Ecdysozoa</taxon>
        <taxon>Arthropoda</taxon>
        <taxon>Hexapoda</taxon>
        <taxon>Insecta</taxon>
        <taxon>Pterygota</taxon>
        <taxon>Neoptera</taxon>
        <taxon>Endopterygota</taxon>
        <taxon>Coleoptera</taxon>
        <taxon>Polyphaga</taxon>
        <taxon>Cucujiformia</taxon>
        <taxon>Coccinelloidea</taxon>
        <taxon>Coccinellidae</taxon>
        <taxon>Scymninae</taxon>
        <taxon>Scymnini</taxon>
        <taxon>Cryptolaemus</taxon>
    </lineage>
</organism>
<dbReference type="InterPro" id="IPR006623">
    <property type="entry name" value="THEG"/>
</dbReference>
<keyword evidence="1" id="KW-0677">Repeat</keyword>
<dbReference type="PANTHER" id="PTHR15901:SF16">
    <property type="entry name" value="TESTICULAR HAPLOID EXPRESSED GENE PROTEIN"/>
    <property type="match status" value="1"/>
</dbReference>
<gene>
    <name evidence="3" type="ORF">HHI36_022391</name>
</gene>
<evidence type="ECO:0000313" key="4">
    <source>
        <dbReference type="Proteomes" id="UP001516400"/>
    </source>
</evidence>